<dbReference type="HOGENOM" id="CLU_1975932_0_0_1"/>
<gene>
    <name evidence="1" type="ORF">MYCGRDRAFT_108890</name>
</gene>
<organism evidence="1 2">
    <name type="scientific">Zymoseptoria tritici (strain CBS 115943 / IPO323)</name>
    <name type="common">Speckled leaf blotch fungus</name>
    <name type="synonym">Septoria tritici</name>
    <dbReference type="NCBI Taxonomy" id="336722"/>
    <lineage>
        <taxon>Eukaryota</taxon>
        <taxon>Fungi</taxon>
        <taxon>Dikarya</taxon>
        <taxon>Ascomycota</taxon>
        <taxon>Pezizomycotina</taxon>
        <taxon>Dothideomycetes</taxon>
        <taxon>Dothideomycetidae</taxon>
        <taxon>Mycosphaerellales</taxon>
        <taxon>Mycosphaerellaceae</taxon>
        <taxon>Zymoseptoria</taxon>
    </lineage>
</organism>
<evidence type="ECO:0000313" key="2">
    <source>
        <dbReference type="Proteomes" id="UP000008062"/>
    </source>
</evidence>
<dbReference type="AlphaFoldDB" id="F9X7G9"/>
<feature type="non-terminal residue" evidence="1">
    <location>
        <position position="1"/>
    </location>
</feature>
<dbReference type="RefSeq" id="XP_003854171.1">
    <property type="nucleotide sequence ID" value="XM_003854123.1"/>
</dbReference>
<proteinExistence type="predicted"/>
<sequence length="127" mass="14618">MVLESQSQNVRHVQCPEGTTPSWLRQGTWRDWQCRSILWPPSSASTRALMARRGHRRTVHRTETPRTTQQCDIDTTTAFAVPTACSTCVPDSGSVRRCRRASVRTECRTEMECETRGFIKWLSPIYM</sequence>
<dbReference type="GeneID" id="13404460"/>
<dbReference type="InParanoid" id="F9X7G9"/>
<dbReference type="KEGG" id="ztr:MYCGRDRAFT_108890"/>
<dbReference type="EMBL" id="CM001198">
    <property type="protein sequence ID" value="EGP89147.1"/>
    <property type="molecule type" value="Genomic_DNA"/>
</dbReference>
<accession>F9X7G9</accession>
<evidence type="ECO:0000313" key="1">
    <source>
        <dbReference type="EMBL" id="EGP89147.1"/>
    </source>
</evidence>
<keyword evidence="2" id="KW-1185">Reference proteome</keyword>
<name>F9X7G9_ZYMTI</name>
<protein>
    <submittedName>
        <fullName evidence="1">Uncharacterized protein</fullName>
    </submittedName>
</protein>
<reference evidence="1 2" key="1">
    <citation type="journal article" date="2011" name="PLoS Genet.">
        <title>Finished genome of the fungal wheat pathogen Mycosphaerella graminicola reveals dispensome structure, chromosome plasticity, and stealth pathogenesis.</title>
        <authorList>
            <person name="Goodwin S.B."/>
            <person name="Ben M'barek S."/>
            <person name="Dhillon B."/>
            <person name="Wittenberg A.H.J."/>
            <person name="Crane C.F."/>
            <person name="Hane J.K."/>
            <person name="Foster A.J."/>
            <person name="Van der Lee T.A.J."/>
            <person name="Grimwood J."/>
            <person name="Aerts A."/>
            <person name="Antoniw J."/>
            <person name="Bailey A."/>
            <person name="Bluhm B."/>
            <person name="Bowler J."/>
            <person name="Bristow J."/>
            <person name="van der Burgt A."/>
            <person name="Canto-Canche B."/>
            <person name="Churchill A.C.L."/>
            <person name="Conde-Ferraez L."/>
            <person name="Cools H.J."/>
            <person name="Coutinho P.M."/>
            <person name="Csukai M."/>
            <person name="Dehal P."/>
            <person name="De Wit P."/>
            <person name="Donzelli B."/>
            <person name="van de Geest H.C."/>
            <person name="van Ham R.C.H.J."/>
            <person name="Hammond-Kosack K.E."/>
            <person name="Henrissat B."/>
            <person name="Kilian A."/>
            <person name="Kobayashi A.K."/>
            <person name="Koopmann E."/>
            <person name="Kourmpetis Y."/>
            <person name="Kuzniar A."/>
            <person name="Lindquist E."/>
            <person name="Lombard V."/>
            <person name="Maliepaard C."/>
            <person name="Martins N."/>
            <person name="Mehrabi R."/>
            <person name="Nap J.P.H."/>
            <person name="Ponomarenko A."/>
            <person name="Rudd J.J."/>
            <person name="Salamov A."/>
            <person name="Schmutz J."/>
            <person name="Schouten H.J."/>
            <person name="Shapiro H."/>
            <person name="Stergiopoulos I."/>
            <person name="Torriani S.F.F."/>
            <person name="Tu H."/>
            <person name="de Vries R.P."/>
            <person name="Waalwijk C."/>
            <person name="Ware S.B."/>
            <person name="Wiebenga A."/>
            <person name="Zwiers L.-H."/>
            <person name="Oliver R.P."/>
            <person name="Grigoriev I.V."/>
            <person name="Kema G.H.J."/>
        </authorList>
    </citation>
    <scope>NUCLEOTIDE SEQUENCE [LARGE SCALE GENOMIC DNA]</scope>
    <source>
        <strain evidence="2">CBS 115943 / IPO323</strain>
    </source>
</reference>
<dbReference type="Proteomes" id="UP000008062">
    <property type="component" value="Chromosome 3"/>
</dbReference>